<name>A0A136JF90_9PEZI</name>
<dbReference type="OrthoDB" id="409725at2759"/>
<dbReference type="Pfam" id="PF00027">
    <property type="entry name" value="cNMP_binding"/>
    <property type="match status" value="1"/>
</dbReference>
<dbReference type="STRING" id="196109.A0A136JF90"/>
<evidence type="ECO:0000256" key="2">
    <source>
        <dbReference type="ARBA" id="ARBA00022692"/>
    </source>
</evidence>
<dbReference type="SMART" id="SM00100">
    <property type="entry name" value="cNMP"/>
    <property type="match status" value="1"/>
</dbReference>
<keyword evidence="4 6" id="KW-0472">Membrane</keyword>
<keyword evidence="3 6" id="KW-1133">Transmembrane helix</keyword>
<feature type="compositionally biased region" description="Basic and acidic residues" evidence="5">
    <location>
        <begin position="179"/>
        <end position="193"/>
    </location>
</feature>
<dbReference type="CDD" id="cd00038">
    <property type="entry name" value="CAP_ED"/>
    <property type="match status" value="1"/>
</dbReference>
<dbReference type="Gene3D" id="3.30.750.24">
    <property type="entry name" value="STAS domain"/>
    <property type="match status" value="1"/>
</dbReference>
<feature type="compositionally biased region" description="Low complexity" evidence="5">
    <location>
        <begin position="1"/>
        <end position="20"/>
    </location>
</feature>
<evidence type="ECO:0000256" key="5">
    <source>
        <dbReference type="SAM" id="MobiDB-lite"/>
    </source>
</evidence>
<dbReference type="SUPFAM" id="SSF52091">
    <property type="entry name" value="SpoIIaa-like"/>
    <property type="match status" value="1"/>
</dbReference>
<comment type="subcellular location">
    <subcellularLocation>
        <location evidence="1">Membrane</location>
        <topology evidence="1">Multi-pass membrane protein</topology>
    </subcellularLocation>
</comment>
<organism evidence="9 10">
    <name type="scientific">Microdochium bolleyi</name>
    <dbReference type="NCBI Taxonomy" id="196109"/>
    <lineage>
        <taxon>Eukaryota</taxon>
        <taxon>Fungi</taxon>
        <taxon>Dikarya</taxon>
        <taxon>Ascomycota</taxon>
        <taxon>Pezizomycotina</taxon>
        <taxon>Sordariomycetes</taxon>
        <taxon>Xylariomycetidae</taxon>
        <taxon>Xylariales</taxon>
        <taxon>Microdochiaceae</taxon>
        <taxon>Microdochium</taxon>
    </lineage>
</organism>
<dbReference type="CDD" id="cd07042">
    <property type="entry name" value="STAS_SulP_like_sulfate_transporter"/>
    <property type="match status" value="1"/>
</dbReference>
<feature type="compositionally biased region" description="Polar residues" evidence="5">
    <location>
        <begin position="166"/>
        <end position="177"/>
    </location>
</feature>
<feature type="transmembrane region" description="Helical" evidence="6">
    <location>
        <begin position="634"/>
        <end position="650"/>
    </location>
</feature>
<feature type="transmembrane region" description="Helical" evidence="6">
    <location>
        <begin position="556"/>
        <end position="575"/>
    </location>
</feature>
<keyword evidence="10" id="KW-1185">Reference proteome</keyword>
<gene>
    <name evidence="9" type="ORF">Micbo1qcDRAFT_187612</name>
</gene>
<evidence type="ECO:0000256" key="4">
    <source>
        <dbReference type="ARBA" id="ARBA00023136"/>
    </source>
</evidence>
<feature type="transmembrane region" description="Helical" evidence="6">
    <location>
        <begin position="425"/>
        <end position="451"/>
    </location>
</feature>
<dbReference type="PANTHER" id="PTHR43310">
    <property type="entry name" value="SULFATE TRANSPORTER YBAR-RELATED"/>
    <property type="match status" value="1"/>
</dbReference>
<dbReference type="Gene3D" id="2.60.120.10">
    <property type="entry name" value="Jelly Rolls"/>
    <property type="match status" value="1"/>
</dbReference>
<evidence type="ECO:0000256" key="6">
    <source>
        <dbReference type="SAM" id="Phobius"/>
    </source>
</evidence>
<feature type="compositionally biased region" description="Polar residues" evidence="5">
    <location>
        <begin position="39"/>
        <end position="57"/>
    </location>
</feature>
<keyword evidence="2 6" id="KW-0812">Transmembrane</keyword>
<dbReference type="PROSITE" id="PS50042">
    <property type="entry name" value="CNMP_BINDING_3"/>
    <property type="match status" value="1"/>
</dbReference>
<feature type="transmembrane region" description="Helical" evidence="6">
    <location>
        <begin position="496"/>
        <end position="516"/>
    </location>
</feature>
<dbReference type="PROSITE" id="PS50801">
    <property type="entry name" value="STAS"/>
    <property type="match status" value="1"/>
</dbReference>
<feature type="domain" description="STAS" evidence="8">
    <location>
        <begin position="762"/>
        <end position="870"/>
    </location>
</feature>
<feature type="transmembrane region" description="Helical" evidence="6">
    <location>
        <begin position="301"/>
        <end position="321"/>
    </location>
</feature>
<dbReference type="InterPro" id="IPR002645">
    <property type="entry name" value="STAS_dom"/>
</dbReference>
<dbReference type="InterPro" id="IPR036513">
    <property type="entry name" value="STAS_dom_sf"/>
</dbReference>
<dbReference type="InterPro" id="IPR011547">
    <property type="entry name" value="SLC26A/SulP_dom"/>
</dbReference>
<evidence type="ECO:0000259" key="7">
    <source>
        <dbReference type="PROSITE" id="PS50042"/>
    </source>
</evidence>
<dbReference type="Pfam" id="PF01740">
    <property type="entry name" value="STAS"/>
    <property type="match status" value="1"/>
</dbReference>
<evidence type="ECO:0000256" key="1">
    <source>
        <dbReference type="ARBA" id="ARBA00004141"/>
    </source>
</evidence>
<evidence type="ECO:0000313" key="10">
    <source>
        <dbReference type="Proteomes" id="UP000070501"/>
    </source>
</evidence>
<dbReference type="InterPro" id="IPR018490">
    <property type="entry name" value="cNMP-bd_dom_sf"/>
</dbReference>
<dbReference type="GO" id="GO:0016020">
    <property type="term" value="C:membrane"/>
    <property type="evidence" value="ECO:0007669"/>
    <property type="project" value="UniProtKB-SubCell"/>
</dbReference>
<accession>A0A136JF90</accession>
<feature type="region of interest" description="Disordered" evidence="5">
    <location>
        <begin position="1"/>
        <end position="76"/>
    </location>
</feature>
<evidence type="ECO:0000313" key="9">
    <source>
        <dbReference type="EMBL" id="KXJ95809.1"/>
    </source>
</evidence>
<dbReference type="InterPro" id="IPR052706">
    <property type="entry name" value="Membrane-Transporter-like"/>
</dbReference>
<protein>
    <submittedName>
        <fullName evidence="9">Cyclic nucleotide-binding domain-containing protein</fullName>
    </submittedName>
</protein>
<dbReference type="InterPro" id="IPR014710">
    <property type="entry name" value="RmlC-like_jellyroll"/>
</dbReference>
<feature type="transmembrane region" description="Helical" evidence="6">
    <location>
        <begin position="656"/>
        <end position="679"/>
    </location>
</feature>
<evidence type="ECO:0000256" key="3">
    <source>
        <dbReference type="ARBA" id="ARBA00022989"/>
    </source>
</evidence>
<reference evidence="10" key="1">
    <citation type="submission" date="2016-02" db="EMBL/GenBank/DDBJ databases">
        <title>Draft genome sequence of Microdochium bolleyi, a fungal endophyte of beachgrass.</title>
        <authorList>
            <consortium name="DOE Joint Genome Institute"/>
            <person name="David A.S."/>
            <person name="May G."/>
            <person name="Haridas S."/>
            <person name="Lim J."/>
            <person name="Wang M."/>
            <person name="Labutti K."/>
            <person name="Lipzen A."/>
            <person name="Barry K."/>
            <person name="Grigoriev I.V."/>
        </authorList>
    </citation>
    <scope>NUCLEOTIDE SEQUENCE [LARGE SCALE GENOMIC DNA]</scope>
    <source>
        <strain evidence="10">J235TASD1</strain>
    </source>
</reference>
<dbReference type="PANTHER" id="PTHR43310:SF4">
    <property type="entry name" value="AFR304WP"/>
    <property type="match status" value="1"/>
</dbReference>
<feature type="transmembrane region" description="Helical" evidence="6">
    <location>
        <begin position="691"/>
        <end position="722"/>
    </location>
</feature>
<feature type="region of interest" description="Disordered" evidence="5">
    <location>
        <begin position="886"/>
        <end position="921"/>
    </location>
</feature>
<dbReference type="InterPro" id="IPR000595">
    <property type="entry name" value="cNMP-bd_dom"/>
</dbReference>
<dbReference type="AlphaFoldDB" id="A0A136JF90"/>
<feature type="transmembrane region" description="Helical" evidence="6">
    <location>
        <begin position="391"/>
        <end position="413"/>
    </location>
</feature>
<feature type="domain" description="Cyclic nucleotide-binding" evidence="7">
    <location>
        <begin position="976"/>
        <end position="1057"/>
    </location>
</feature>
<dbReference type="EMBL" id="KQ964246">
    <property type="protein sequence ID" value="KXJ95809.1"/>
    <property type="molecule type" value="Genomic_DNA"/>
</dbReference>
<dbReference type="Pfam" id="PF00916">
    <property type="entry name" value="Sulfate_transp"/>
    <property type="match status" value="1"/>
</dbReference>
<dbReference type="SUPFAM" id="SSF51206">
    <property type="entry name" value="cAMP-binding domain-like"/>
    <property type="match status" value="1"/>
</dbReference>
<sequence length="1092" mass="120713">MTGRSIGFSSWRSRSGSIGRHVQHGDGEDDRDTDASAHPSRQPQTEPWLLSSSFNSSNHREPTFTRSFVPGSVRDHLTPVDSAQYARSVREDTAELASYVLSDQSDKRASPFLRARRLSASSHNVSEAPVDRLDELQPPSDDTIAEVSEPPSPDAVEDYAQAGPSMLTSMFRQSPSHTADVDSTPKRARHNSDRPAAPVTTDVDLSKPSSPVYGNHGQASEFTPLLVGKPLSTTSLGGDTDLEDLEGQKPVPENPSWGEWLSSVTDHSASKIRGVAETINPKAWSAKSVYQKVVLEPVRCLPAVVVGLLLNILDALSYGMILFPLGNPIFSSLGPAGISIFYVSTIVSQLTFSTGSIFRGCVGSELIEVVPFFHSMANKITAIVGEDQPDAVIATTITSFAVSSMLTGVVFYLMGRFRLGYIVGFIPRHILIGCIGGVGWFLIATGFEVSARLDEFHYDLDTLQNLCRPDILPLWIIPLVLAIALFVLQKKITSQYFLSIYIIMIPFVFYFFVFSIDELQTEALRKTGWIFDAPPADEPWWYFWTLYKFHLVRWDAIIECFGAMIALTFFSLLHVPINVPALAQSTGEDNADLNHELQLHGFSNFISGCVGSIQNYLVYANTLFFIRSGGDSRLAGYMLAALTFVVLTLGPVVIGFIPVCMVGTLIFVLGFELLGDALVHPRHKLKISEYVTIVVIVMTMGIYDFVAGIFLGMVLAFISAIFHSSRVPAIRATYTGDQIGSMVRRNPSQHLYLQAVGEQTYIIKLSGFLFFGTIVGVDEKIRALLSDDAFRLHPIRYVVVDIAHVTGLDYTAGEGFMTISRLLNKRGVNLIISGKDADSRIGRDLRAVGLGEAGIEVTFMPDLNSALECCENEQLKTFYAQQEALKASKPQPPSKNLDVPSKGSVSQSFENLSQSPRRSHLHQAAGNVLAKTEEVRRVTRWQSLAEPLRLMLQIFHDLSDKNEDFWYKATPFFARREFAVGTVLYHRGEPANGFYLIERGELRADYETPQGRLSEPIVQGTTCGELPFFSETDRTATVMAVKDCTLWVMDREGWEKLQACEASAAHELLRISLKLTTERLHAMTNYISAVGN</sequence>
<feature type="compositionally biased region" description="Polar residues" evidence="5">
    <location>
        <begin position="903"/>
        <end position="916"/>
    </location>
</feature>
<feature type="region of interest" description="Disordered" evidence="5">
    <location>
        <begin position="118"/>
        <end position="219"/>
    </location>
</feature>
<feature type="transmembrane region" description="Helical" evidence="6">
    <location>
        <begin position="471"/>
        <end position="489"/>
    </location>
</feature>
<proteinExistence type="predicted"/>
<feature type="transmembrane region" description="Helical" evidence="6">
    <location>
        <begin position="333"/>
        <end position="352"/>
    </location>
</feature>
<dbReference type="FunCoup" id="A0A136JF90">
    <property type="interactions" value="8"/>
</dbReference>
<dbReference type="InParanoid" id="A0A136JF90"/>
<dbReference type="Proteomes" id="UP000070501">
    <property type="component" value="Unassembled WGS sequence"/>
</dbReference>
<evidence type="ECO:0000259" key="8">
    <source>
        <dbReference type="PROSITE" id="PS50801"/>
    </source>
</evidence>